<dbReference type="AlphaFoldDB" id="A0A919GRV8"/>
<name>A0A919GRV8_9ACTN</name>
<comment type="caution">
    <text evidence="1">The sequence shown here is derived from an EMBL/GenBank/DDBJ whole genome shotgun (WGS) entry which is preliminary data.</text>
</comment>
<dbReference type="OrthoDB" id="5572373at2"/>
<evidence type="ECO:0000313" key="1">
    <source>
        <dbReference type="EMBL" id="GHI82782.1"/>
    </source>
</evidence>
<dbReference type="Proteomes" id="UP000600026">
    <property type="component" value="Unassembled WGS sequence"/>
</dbReference>
<dbReference type="Gene3D" id="3.40.1580.10">
    <property type="entry name" value="SMI1/KNR4-like"/>
    <property type="match status" value="1"/>
</dbReference>
<evidence type="ECO:0000313" key="2">
    <source>
        <dbReference type="Proteomes" id="UP000600026"/>
    </source>
</evidence>
<sequence length="178" mass="19899">MAASSLEKLQELLGEPVCWGWAQPRLWEAAEEHLGIALPADYKTFLDQYGPGGFDGFLWIGRPVDGTAEEFEQLWPVSGRLCHLDGPGLPPFPFHPRPGGLIPWGAEEDGAAFYYFLPEEPDPADWRIVVETEDGHWHEAPGPFTAFLLGLAEGAYRPPHLRRYRPGPTVRYQPEPAP</sequence>
<evidence type="ECO:0008006" key="3">
    <source>
        <dbReference type="Google" id="ProtNLM"/>
    </source>
</evidence>
<dbReference type="SUPFAM" id="SSF160631">
    <property type="entry name" value="SMI1/KNR4-like"/>
    <property type="match status" value="1"/>
</dbReference>
<dbReference type="EMBL" id="BNEE01000002">
    <property type="protein sequence ID" value="GHI82782.1"/>
    <property type="molecule type" value="Genomic_DNA"/>
</dbReference>
<dbReference type="Pfam" id="PF14567">
    <property type="entry name" value="SUKH_5"/>
    <property type="match status" value="1"/>
</dbReference>
<accession>A0A919GRV8</accession>
<proteinExistence type="predicted"/>
<dbReference type="InterPro" id="IPR037883">
    <property type="entry name" value="Knr4/Smi1-like_sf"/>
</dbReference>
<reference evidence="1" key="1">
    <citation type="submission" date="2020-09" db="EMBL/GenBank/DDBJ databases">
        <title>Whole genome shotgun sequence of Streptomyces xanthophaeus NBRC 12829.</title>
        <authorList>
            <person name="Komaki H."/>
            <person name="Tamura T."/>
        </authorList>
    </citation>
    <scope>NUCLEOTIDE SEQUENCE</scope>
    <source>
        <strain evidence="1">NBRC 12829</strain>
    </source>
</reference>
<dbReference type="RefSeq" id="WP_031145068.1">
    <property type="nucleotide sequence ID" value="NZ_BNEE01000002.1"/>
</dbReference>
<protein>
    <recommendedName>
        <fullName evidence="3">Knr4/Smi1-like domain-containing protein</fullName>
    </recommendedName>
</protein>
<gene>
    <name evidence="1" type="ORF">Sxan_01460</name>
</gene>
<keyword evidence="2" id="KW-1185">Reference proteome</keyword>
<organism evidence="1 2">
    <name type="scientific">Streptomyces xanthophaeus</name>
    <dbReference type="NCBI Taxonomy" id="67385"/>
    <lineage>
        <taxon>Bacteria</taxon>
        <taxon>Bacillati</taxon>
        <taxon>Actinomycetota</taxon>
        <taxon>Actinomycetes</taxon>
        <taxon>Kitasatosporales</taxon>
        <taxon>Streptomycetaceae</taxon>
        <taxon>Streptomyces</taxon>
    </lineage>
</organism>